<dbReference type="Proteomes" id="UP000252189">
    <property type="component" value="Unassembled WGS sequence"/>
</dbReference>
<proteinExistence type="predicted"/>
<dbReference type="Gene3D" id="2.60.120.10">
    <property type="entry name" value="Jelly Rolls"/>
    <property type="match status" value="1"/>
</dbReference>
<dbReference type="InterPro" id="IPR011051">
    <property type="entry name" value="RmlC_Cupin_sf"/>
</dbReference>
<accession>A0A368NFB1</accession>
<dbReference type="InterPro" id="IPR014710">
    <property type="entry name" value="RmlC-like_jellyroll"/>
</dbReference>
<dbReference type="Pfam" id="PF07883">
    <property type="entry name" value="Cupin_2"/>
    <property type="match status" value="1"/>
</dbReference>
<dbReference type="EMBL" id="QPHM01000001">
    <property type="protein sequence ID" value="RCU48121.1"/>
    <property type="molecule type" value="Genomic_DNA"/>
</dbReference>
<organism evidence="2 3">
    <name type="scientific">Haloplanus salinus</name>
    <dbReference type="NCBI Taxonomy" id="1126245"/>
    <lineage>
        <taxon>Archaea</taxon>
        <taxon>Methanobacteriati</taxon>
        <taxon>Methanobacteriota</taxon>
        <taxon>Stenosarchaea group</taxon>
        <taxon>Halobacteria</taxon>
        <taxon>Halobacteriales</taxon>
        <taxon>Haloferacaceae</taxon>
        <taxon>Haloplanus</taxon>
    </lineage>
</organism>
<dbReference type="InterPro" id="IPR013096">
    <property type="entry name" value="Cupin_2"/>
</dbReference>
<gene>
    <name evidence="2" type="ORF">DU504_12905</name>
</gene>
<comment type="caution">
    <text evidence="2">The sequence shown here is derived from an EMBL/GenBank/DDBJ whole genome shotgun (WGS) entry which is preliminary data.</text>
</comment>
<evidence type="ECO:0000313" key="2">
    <source>
        <dbReference type="EMBL" id="RCU48121.1"/>
    </source>
</evidence>
<evidence type="ECO:0000259" key="1">
    <source>
        <dbReference type="Pfam" id="PF07883"/>
    </source>
</evidence>
<reference evidence="2 3" key="1">
    <citation type="submission" date="2018-07" db="EMBL/GenBank/DDBJ databases">
        <title>Genome sequences of Haloplanus salinus JCM 18368T.</title>
        <authorList>
            <person name="Kim Y.B."/>
            <person name="Roh S.W."/>
        </authorList>
    </citation>
    <scope>NUCLEOTIDE SEQUENCE [LARGE SCALE GENOMIC DNA]</scope>
    <source>
        <strain evidence="2 3">JCM 18368</strain>
    </source>
</reference>
<feature type="domain" description="Cupin type-2" evidence="1">
    <location>
        <begin position="35"/>
        <end position="94"/>
    </location>
</feature>
<name>A0A368NFB1_9EURY</name>
<evidence type="ECO:0000313" key="3">
    <source>
        <dbReference type="Proteomes" id="UP000252189"/>
    </source>
</evidence>
<protein>
    <submittedName>
        <fullName evidence="2">Cupin domain-containing protein</fullName>
    </submittedName>
</protein>
<keyword evidence="3" id="KW-1185">Reference proteome</keyword>
<sequence length="104" mass="10680">MPHSVVEYDDVDPVGGGRHFLHDALGCSTLGVSVLDVEAGWSGEAHDHAADGQEVYALVEGEATVTVGDETVSMSAGDALRVDPTATRRIDADADSLFVVAGAA</sequence>
<dbReference type="SUPFAM" id="SSF51182">
    <property type="entry name" value="RmlC-like cupins"/>
    <property type="match status" value="1"/>
</dbReference>
<dbReference type="RefSeq" id="WP_114449758.1">
    <property type="nucleotide sequence ID" value="NZ_QPHM01000001.1"/>
</dbReference>
<dbReference type="OrthoDB" id="305577at2157"/>
<dbReference type="AlphaFoldDB" id="A0A368NFB1"/>